<keyword evidence="8" id="KW-1185">Reference proteome</keyword>
<dbReference type="SUPFAM" id="SSF100895">
    <property type="entry name" value="Kazal-type serine protease inhibitors"/>
    <property type="match status" value="1"/>
</dbReference>
<evidence type="ECO:0000256" key="1">
    <source>
        <dbReference type="ARBA" id="ARBA00022737"/>
    </source>
</evidence>
<dbReference type="InterPro" id="IPR035914">
    <property type="entry name" value="Sperma_CUB_dom_sf"/>
</dbReference>
<evidence type="ECO:0000256" key="3">
    <source>
        <dbReference type="PROSITE-ProRule" id="PRU00059"/>
    </source>
</evidence>
<dbReference type="CDD" id="cd00041">
    <property type="entry name" value="CUB"/>
    <property type="match status" value="1"/>
</dbReference>
<feature type="non-terminal residue" evidence="7">
    <location>
        <position position="289"/>
    </location>
</feature>
<accession>A0AAV2PX10</accession>
<keyword evidence="1" id="KW-0677">Repeat</keyword>
<dbReference type="InterPro" id="IPR002350">
    <property type="entry name" value="Kazal_dom"/>
</dbReference>
<protein>
    <recommendedName>
        <fullName evidence="9">CUB domain-containing protein</fullName>
    </recommendedName>
</protein>
<proteinExistence type="predicted"/>
<dbReference type="EMBL" id="CAXKWB010002059">
    <property type="protein sequence ID" value="CAL4066100.1"/>
    <property type="molecule type" value="Genomic_DNA"/>
</dbReference>
<dbReference type="SUPFAM" id="SSF49854">
    <property type="entry name" value="Spermadhesin, CUB domain"/>
    <property type="match status" value="1"/>
</dbReference>
<gene>
    <name evidence="7" type="ORF">MNOR_LOCUS5347</name>
</gene>
<dbReference type="Pfam" id="PF00431">
    <property type="entry name" value="CUB"/>
    <property type="match status" value="1"/>
</dbReference>
<organism evidence="7 8">
    <name type="scientific">Meganyctiphanes norvegica</name>
    <name type="common">Northern krill</name>
    <name type="synonym">Thysanopoda norvegica</name>
    <dbReference type="NCBI Taxonomy" id="48144"/>
    <lineage>
        <taxon>Eukaryota</taxon>
        <taxon>Metazoa</taxon>
        <taxon>Ecdysozoa</taxon>
        <taxon>Arthropoda</taxon>
        <taxon>Crustacea</taxon>
        <taxon>Multicrustacea</taxon>
        <taxon>Malacostraca</taxon>
        <taxon>Eumalacostraca</taxon>
        <taxon>Eucarida</taxon>
        <taxon>Euphausiacea</taxon>
        <taxon>Euphausiidae</taxon>
        <taxon>Meganyctiphanes</taxon>
    </lineage>
</organism>
<comment type="caution">
    <text evidence="3">Lacks conserved residue(s) required for the propagation of feature annotation.</text>
</comment>
<dbReference type="SMART" id="SM00042">
    <property type="entry name" value="CUB"/>
    <property type="match status" value="1"/>
</dbReference>
<evidence type="ECO:0000313" key="7">
    <source>
        <dbReference type="EMBL" id="CAL4066100.1"/>
    </source>
</evidence>
<dbReference type="SMART" id="SM00280">
    <property type="entry name" value="KAZAL"/>
    <property type="match status" value="1"/>
</dbReference>
<dbReference type="PANTHER" id="PTHR24251">
    <property type="entry name" value="OVOCHYMASE-RELATED"/>
    <property type="match status" value="1"/>
</dbReference>
<keyword evidence="2" id="KW-1015">Disulfide bond</keyword>
<dbReference type="AlphaFoldDB" id="A0AAV2PX10"/>
<dbReference type="Gene3D" id="2.60.120.290">
    <property type="entry name" value="Spermadhesin, CUB domain"/>
    <property type="match status" value="1"/>
</dbReference>
<feature type="domain" description="Kazal-like" evidence="6">
    <location>
        <begin position="198"/>
        <end position="253"/>
    </location>
</feature>
<reference evidence="7 8" key="1">
    <citation type="submission" date="2024-05" db="EMBL/GenBank/DDBJ databases">
        <authorList>
            <person name="Wallberg A."/>
        </authorList>
    </citation>
    <scope>NUCLEOTIDE SEQUENCE [LARGE SCALE GENOMIC DNA]</scope>
</reference>
<dbReference type="Pfam" id="PF00050">
    <property type="entry name" value="Kazal_1"/>
    <property type="match status" value="1"/>
</dbReference>
<dbReference type="InterPro" id="IPR036058">
    <property type="entry name" value="Kazal_dom_sf"/>
</dbReference>
<keyword evidence="4" id="KW-0732">Signal</keyword>
<feature type="domain" description="CUB" evidence="5">
    <location>
        <begin position="27"/>
        <end position="135"/>
    </location>
</feature>
<dbReference type="PROSITE" id="PS01180">
    <property type="entry name" value="CUB"/>
    <property type="match status" value="1"/>
</dbReference>
<feature type="signal peptide" evidence="4">
    <location>
        <begin position="1"/>
        <end position="19"/>
    </location>
</feature>
<feature type="non-terminal residue" evidence="7">
    <location>
        <position position="1"/>
    </location>
</feature>
<comment type="caution">
    <text evidence="7">The sequence shown here is derived from an EMBL/GenBank/DDBJ whole genome shotgun (WGS) entry which is preliminary data.</text>
</comment>
<evidence type="ECO:0000256" key="2">
    <source>
        <dbReference type="ARBA" id="ARBA00023157"/>
    </source>
</evidence>
<dbReference type="PROSITE" id="PS51465">
    <property type="entry name" value="KAZAL_2"/>
    <property type="match status" value="1"/>
</dbReference>
<evidence type="ECO:0008006" key="9">
    <source>
        <dbReference type="Google" id="ProtNLM"/>
    </source>
</evidence>
<dbReference type="Proteomes" id="UP001497623">
    <property type="component" value="Unassembled WGS sequence"/>
</dbReference>
<dbReference type="CDD" id="cd00104">
    <property type="entry name" value="KAZAL_FS"/>
    <property type="match status" value="1"/>
</dbReference>
<evidence type="ECO:0000259" key="6">
    <source>
        <dbReference type="PROSITE" id="PS51465"/>
    </source>
</evidence>
<dbReference type="Gene3D" id="3.30.60.30">
    <property type="match status" value="1"/>
</dbReference>
<evidence type="ECO:0000259" key="5">
    <source>
        <dbReference type="PROSITE" id="PS01180"/>
    </source>
</evidence>
<dbReference type="InterPro" id="IPR000859">
    <property type="entry name" value="CUB_dom"/>
</dbReference>
<evidence type="ECO:0000313" key="8">
    <source>
        <dbReference type="Proteomes" id="UP001497623"/>
    </source>
</evidence>
<sequence length="289" mass="32219">VLLCLLMAVLGLHVPHTEAKKQKQAECGKRILLKKGQSISFVSPGYPSNYSIRTKCKWIFKVKEEVEMNCDVFDLSVSKMCSDSLSIIAGEERTKFCGSSGPSRLVITSQRVRVYFKSHRRTKTAPGFSCTIGPKTDEAMNDVKEVLQSPTANTVPCDKTGGQIQPQMCCPWWNHSPDDCTTYDACVCKDGFVGDECEHDCSNDICPADYKPVCGGTVNGEEVTFSNKCKFFVSKCNKEYEWLYFKYDGACHDHSTCPRYDCPMDVAVNYYDNPDHPGCKLCGVAHDSP</sequence>
<evidence type="ECO:0000256" key="4">
    <source>
        <dbReference type="SAM" id="SignalP"/>
    </source>
</evidence>
<feature type="chain" id="PRO_5043584584" description="CUB domain-containing protein" evidence="4">
    <location>
        <begin position="20"/>
        <end position="289"/>
    </location>
</feature>
<name>A0AAV2PX10_MEGNR</name>